<dbReference type="EMBL" id="BAAAEW010000020">
    <property type="protein sequence ID" value="GAA0754519.1"/>
    <property type="molecule type" value="Genomic_DNA"/>
</dbReference>
<dbReference type="Proteomes" id="UP001500279">
    <property type="component" value="Unassembled WGS sequence"/>
</dbReference>
<proteinExistence type="predicted"/>
<dbReference type="RefSeq" id="WP_141289729.1">
    <property type="nucleotide sequence ID" value="NZ_BAAAEW010000020.1"/>
</dbReference>
<keyword evidence="3" id="KW-1185">Reference proteome</keyword>
<evidence type="ECO:0000313" key="2">
    <source>
        <dbReference type="EMBL" id="GAA0754519.1"/>
    </source>
</evidence>
<organism evidence="2 3">
    <name type="scientific">Ideonella azotifigens</name>
    <dbReference type="NCBI Taxonomy" id="513160"/>
    <lineage>
        <taxon>Bacteria</taxon>
        <taxon>Pseudomonadati</taxon>
        <taxon>Pseudomonadota</taxon>
        <taxon>Betaproteobacteria</taxon>
        <taxon>Burkholderiales</taxon>
        <taxon>Sphaerotilaceae</taxon>
        <taxon>Ideonella</taxon>
    </lineage>
</organism>
<accession>A0ABP3VE52</accession>
<sequence>MSRFSLHVLARRLIVLSALVSPLAWAGIKDVEPNNSCAAPQNLGQTSKVKLSGTIDASDVDFYTLTAKPGQLLQIDMRGAPSGAGTLGNMLMGLLDADCSVVQYSDNSENGLEARLVFMAPADGVVRIAAAGDPDFGFTGANTSTGTYKLTIGPPTVPVIAFSGNLTDAVTGLPLTKADFAVVNLMSCPSADYQICTTYSAQGIPDANGHYAIAQALPPGVYQIRVLADNHASKNLAPVTVTGFEGKSTKNYALAPLPMVVSDMTPCQTIAAGGSCKYSYVLSNTTSKTLKTSVWSQTEQGPNGSPMFRTNYTMGKSTSAPMAIKLAPGESKKVTQSMSLSDMLSGSTGALYVYASTADDQTNTIGYGYGFNYTVTAADKAVSTVRSAQAMKPLMARQLQATARSGPAASAASDVISGVALDPVTNQPITDGSVAVQLQGCQDPSLDLCMGTKALFTVDANGKYSYNARRLAPGHYQLWAFRQDGTTYGLNYSQAFDYAGGAATVDITAAKAPVKYGPVTACAGADALPVGTPCKATYDLTNVTSAPLTVDLWAVVSTYETGSVQGYSQYSVGVDGSSTLSSVTIAPGATLTVSHSLPLAKQLPSGTYASTEFFASVPGKQAMTLGNASGFYVNIVP</sequence>
<evidence type="ECO:0000256" key="1">
    <source>
        <dbReference type="SAM" id="SignalP"/>
    </source>
</evidence>
<reference evidence="3" key="1">
    <citation type="journal article" date="2019" name="Int. J. Syst. Evol. Microbiol.">
        <title>The Global Catalogue of Microorganisms (GCM) 10K type strain sequencing project: providing services to taxonomists for standard genome sequencing and annotation.</title>
        <authorList>
            <consortium name="The Broad Institute Genomics Platform"/>
            <consortium name="The Broad Institute Genome Sequencing Center for Infectious Disease"/>
            <person name="Wu L."/>
            <person name="Ma J."/>
        </authorList>
    </citation>
    <scope>NUCLEOTIDE SEQUENCE [LARGE SCALE GENOMIC DNA]</scope>
    <source>
        <strain evidence="3">JCM 15503</strain>
    </source>
</reference>
<gene>
    <name evidence="2" type="ORF">GCM10009107_31080</name>
</gene>
<name>A0ABP3VE52_9BURK</name>
<protein>
    <recommendedName>
        <fullName evidence="4">Carboxypeptidase regulatory-like domain-containing protein</fullName>
    </recommendedName>
</protein>
<feature type="signal peptide" evidence="1">
    <location>
        <begin position="1"/>
        <end position="26"/>
    </location>
</feature>
<feature type="chain" id="PRO_5046414777" description="Carboxypeptidase regulatory-like domain-containing protein" evidence="1">
    <location>
        <begin position="27"/>
        <end position="637"/>
    </location>
</feature>
<evidence type="ECO:0008006" key="4">
    <source>
        <dbReference type="Google" id="ProtNLM"/>
    </source>
</evidence>
<keyword evidence="1" id="KW-0732">Signal</keyword>
<dbReference type="Gene3D" id="2.60.40.1120">
    <property type="entry name" value="Carboxypeptidase-like, regulatory domain"/>
    <property type="match status" value="1"/>
</dbReference>
<comment type="caution">
    <text evidence="2">The sequence shown here is derived from an EMBL/GenBank/DDBJ whole genome shotgun (WGS) entry which is preliminary data.</text>
</comment>
<dbReference type="Gene3D" id="2.60.120.380">
    <property type="match status" value="1"/>
</dbReference>
<evidence type="ECO:0000313" key="3">
    <source>
        <dbReference type="Proteomes" id="UP001500279"/>
    </source>
</evidence>